<feature type="transmembrane region" description="Helical" evidence="6">
    <location>
        <begin position="20"/>
        <end position="38"/>
    </location>
</feature>
<reference evidence="8 9" key="1">
    <citation type="submission" date="2019-03" db="EMBL/GenBank/DDBJ databases">
        <title>The genome sequence of Nitrosococcus wardiae strain D1FHST reveals the archetypal metabolic capacity of ammonia-oxidizing Gammaproteobacteria.</title>
        <authorList>
            <person name="Wang L."/>
            <person name="Lim C.K."/>
            <person name="Hanson T.E."/>
            <person name="Dang H."/>
            <person name="Klotz M.G."/>
        </authorList>
    </citation>
    <scope>NUCLEOTIDE SEQUENCE [LARGE SCALE GENOMIC DNA]</scope>
    <source>
        <strain evidence="8 9">D1FHS</strain>
    </source>
</reference>
<dbReference type="InterPro" id="IPR032816">
    <property type="entry name" value="VTT_dom"/>
</dbReference>
<feature type="transmembrane region" description="Helical" evidence="6">
    <location>
        <begin position="179"/>
        <end position="199"/>
    </location>
</feature>
<dbReference type="AlphaFoldDB" id="A0A4P7C229"/>
<evidence type="ECO:0000313" key="8">
    <source>
        <dbReference type="EMBL" id="QBQ55759.1"/>
    </source>
</evidence>
<organism evidence="8 9">
    <name type="scientific">Nitrosococcus wardiae</name>
    <dbReference type="NCBI Taxonomy" id="1814290"/>
    <lineage>
        <taxon>Bacteria</taxon>
        <taxon>Pseudomonadati</taxon>
        <taxon>Pseudomonadota</taxon>
        <taxon>Gammaproteobacteria</taxon>
        <taxon>Chromatiales</taxon>
        <taxon>Chromatiaceae</taxon>
        <taxon>Nitrosococcus</taxon>
    </lineage>
</organism>
<dbReference type="GO" id="GO:0005886">
    <property type="term" value="C:plasma membrane"/>
    <property type="evidence" value="ECO:0007669"/>
    <property type="project" value="UniProtKB-SubCell"/>
</dbReference>
<evidence type="ECO:0000256" key="2">
    <source>
        <dbReference type="ARBA" id="ARBA00022475"/>
    </source>
</evidence>
<comment type="similarity">
    <text evidence="6">Belongs to the TVP38/TMEM64 family.</text>
</comment>
<dbReference type="Proteomes" id="UP000294325">
    <property type="component" value="Chromosome"/>
</dbReference>
<sequence>MSNLLEKITTTNQNKPLIKVSLGLLLVILGLYFFWPSFHDSINRLFSLLASGDREKLHQFVRQFGIWGPIIIILSMVGQMFLIVIPSVALFVVSVLAYGPFWGGGVSLLAVLVASTVGYMVGRGLCPITVDKLIGTETRENIEGYVERYGFWTVIVIRLSPFLSNDAISFVGGLLRMNYWQFIAATSIGILPLIVLIAYLGETNERLRTGMFWISVISLAAFIVYIIYDQRKRK</sequence>
<protein>
    <recommendedName>
        <fullName evidence="6">TVP38/TMEM64 family membrane protein</fullName>
    </recommendedName>
</protein>
<evidence type="ECO:0000256" key="3">
    <source>
        <dbReference type="ARBA" id="ARBA00022692"/>
    </source>
</evidence>
<keyword evidence="5 6" id="KW-0472">Membrane</keyword>
<proteinExistence type="inferred from homology"/>
<evidence type="ECO:0000256" key="5">
    <source>
        <dbReference type="ARBA" id="ARBA00023136"/>
    </source>
</evidence>
<feature type="transmembrane region" description="Helical" evidence="6">
    <location>
        <begin position="211"/>
        <end position="228"/>
    </location>
</feature>
<dbReference type="Pfam" id="PF09335">
    <property type="entry name" value="VTT_dom"/>
    <property type="match status" value="1"/>
</dbReference>
<evidence type="ECO:0000256" key="6">
    <source>
        <dbReference type="RuleBase" id="RU366058"/>
    </source>
</evidence>
<dbReference type="InterPro" id="IPR015414">
    <property type="entry name" value="TMEM64"/>
</dbReference>
<feature type="transmembrane region" description="Helical" evidence="6">
    <location>
        <begin position="64"/>
        <end position="95"/>
    </location>
</feature>
<keyword evidence="9" id="KW-1185">Reference proteome</keyword>
<evidence type="ECO:0000313" key="9">
    <source>
        <dbReference type="Proteomes" id="UP000294325"/>
    </source>
</evidence>
<evidence type="ECO:0000256" key="1">
    <source>
        <dbReference type="ARBA" id="ARBA00004651"/>
    </source>
</evidence>
<gene>
    <name evidence="8" type="ORF">E3U44_15495</name>
</gene>
<dbReference type="EMBL" id="CP038033">
    <property type="protein sequence ID" value="QBQ55759.1"/>
    <property type="molecule type" value="Genomic_DNA"/>
</dbReference>
<dbReference type="OrthoDB" id="9812980at2"/>
<feature type="domain" description="VTT" evidence="7">
    <location>
        <begin position="85"/>
        <end position="202"/>
    </location>
</feature>
<name>A0A4P7C229_9GAMM</name>
<feature type="transmembrane region" description="Helical" evidence="6">
    <location>
        <begin position="101"/>
        <end position="122"/>
    </location>
</feature>
<keyword evidence="4 6" id="KW-1133">Transmembrane helix</keyword>
<dbReference type="PANTHER" id="PTHR12677">
    <property type="entry name" value="GOLGI APPARATUS MEMBRANE PROTEIN TVP38-RELATED"/>
    <property type="match status" value="1"/>
</dbReference>
<dbReference type="KEGG" id="nwr:E3U44_15495"/>
<keyword evidence="3 6" id="KW-0812">Transmembrane</keyword>
<comment type="subcellular location">
    <subcellularLocation>
        <location evidence="1 6">Cell membrane</location>
        <topology evidence="1 6">Multi-pass membrane protein</topology>
    </subcellularLocation>
</comment>
<dbReference type="RefSeq" id="WP_134359016.1">
    <property type="nucleotide sequence ID" value="NZ_CP038033.1"/>
</dbReference>
<dbReference type="PANTHER" id="PTHR12677:SF59">
    <property type="entry name" value="GOLGI APPARATUS MEMBRANE PROTEIN TVP38-RELATED"/>
    <property type="match status" value="1"/>
</dbReference>
<evidence type="ECO:0000256" key="4">
    <source>
        <dbReference type="ARBA" id="ARBA00022989"/>
    </source>
</evidence>
<keyword evidence="2 6" id="KW-1003">Cell membrane</keyword>
<evidence type="ECO:0000259" key="7">
    <source>
        <dbReference type="Pfam" id="PF09335"/>
    </source>
</evidence>
<accession>A0A4P7C229</accession>